<protein>
    <recommendedName>
        <fullName evidence="7">Activator 1 subunit 5</fullName>
    </recommendedName>
</protein>
<dbReference type="NCBIfam" id="NF001679">
    <property type="entry name" value="PRK00440.1"/>
    <property type="match status" value="1"/>
</dbReference>
<comment type="similarity">
    <text evidence="2">Belongs to the activator 1 small subunits family.</text>
</comment>
<dbReference type="Pfam" id="PF00004">
    <property type="entry name" value="AAA"/>
    <property type="match status" value="1"/>
</dbReference>
<evidence type="ECO:0000313" key="9">
    <source>
        <dbReference type="Proteomes" id="UP000038045"/>
    </source>
</evidence>
<dbReference type="STRING" id="131310.A0A0N4ZFK0"/>
<evidence type="ECO:0000256" key="3">
    <source>
        <dbReference type="ARBA" id="ARBA00022705"/>
    </source>
</evidence>
<comment type="subcellular location">
    <subcellularLocation>
        <location evidence="1">Nucleus</location>
    </subcellularLocation>
</comment>
<dbReference type="InterPro" id="IPR003959">
    <property type="entry name" value="ATPase_AAA_core"/>
</dbReference>
<dbReference type="FunFam" id="1.10.8.60:FF:000028">
    <property type="entry name" value="Replication factor C subunit 5"/>
    <property type="match status" value="1"/>
</dbReference>
<dbReference type="FunFam" id="1.20.272.10:FF:000004">
    <property type="entry name" value="Replication factor C subunit 5"/>
    <property type="match status" value="1"/>
</dbReference>
<dbReference type="InterPro" id="IPR027417">
    <property type="entry name" value="P-loop_NTPase"/>
</dbReference>
<dbReference type="GO" id="GO:0003689">
    <property type="term" value="F:DNA clamp loader activity"/>
    <property type="evidence" value="ECO:0007669"/>
    <property type="project" value="TreeGrafter"/>
</dbReference>
<dbReference type="SMART" id="SM00382">
    <property type="entry name" value="AAA"/>
    <property type="match status" value="1"/>
</dbReference>
<evidence type="ECO:0000256" key="2">
    <source>
        <dbReference type="ARBA" id="ARBA00005378"/>
    </source>
</evidence>
<keyword evidence="4" id="KW-0547">Nucleotide-binding</keyword>
<dbReference type="Pfam" id="PF08542">
    <property type="entry name" value="Rep_fac_C"/>
    <property type="match status" value="1"/>
</dbReference>
<dbReference type="Gene3D" id="1.20.272.10">
    <property type="match status" value="1"/>
</dbReference>
<keyword evidence="9" id="KW-1185">Reference proteome</keyword>
<evidence type="ECO:0000256" key="5">
    <source>
        <dbReference type="ARBA" id="ARBA00022840"/>
    </source>
</evidence>
<dbReference type="GO" id="GO:0016887">
    <property type="term" value="F:ATP hydrolysis activity"/>
    <property type="evidence" value="ECO:0007669"/>
    <property type="project" value="InterPro"/>
</dbReference>
<dbReference type="WBParaSite" id="PTRK_0000653000.1">
    <property type="protein sequence ID" value="PTRK_0000653000.1"/>
    <property type="gene ID" value="PTRK_0000653000"/>
</dbReference>
<dbReference type="GO" id="GO:0003677">
    <property type="term" value="F:DNA binding"/>
    <property type="evidence" value="ECO:0007669"/>
    <property type="project" value="InterPro"/>
</dbReference>
<sequence length="340" mass="38584">MVNLSNTMENKNLPWIEKYRPNSLDDLVSHKEIVKTLTKLIDNKKLPHLLFYGPPGTGKTSTILAAARRIYPSQQQFKSMVLELNASDDRGIDVVREEILSFAQTKTLHSTKNGESDKLFKLVILDEADAMTKDAQGALRRVIEKFTDNVRFCIICNYLSKIIPAIQSRCTRFRFTPVDPTLIGSRLRMITRQENVDIDSGGENALMNLCDGDMRRVLNILQSTHLAFGKITEENVYNCVGQPTPKTIEQMVKILLNDDLNKAFKAIHEIIINRSYALTDLINGILDFLLRLEMDEGILSHLIDKMAIIDKRLTEGSDEKVQLAALVSLFYEARVEKMVL</sequence>
<keyword evidence="3" id="KW-0235">DNA replication</keyword>
<evidence type="ECO:0000259" key="8">
    <source>
        <dbReference type="SMART" id="SM00382"/>
    </source>
</evidence>
<evidence type="ECO:0000256" key="7">
    <source>
        <dbReference type="ARBA" id="ARBA00080380"/>
    </source>
</evidence>
<keyword evidence="5" id="KW-0067">ATP-binding</keyword>
<dbReference type="Gene3D" id="1.10.8.60">
    <property type="match status" value="1"/>
</dbReference>
<dbReference type="GO" id="GO:0006281">
    <property type="term" value="P:DNA repair"/>
    <property type="evidence" value="ECO:0007669"/>
    <property type="project" value="TreeGrafter"/>
</dbReference>
<dbReference type="GO" id="GO:0005524">
    <property type="term" value="F:ATP binding"/>
    <property type="evidence" value="ECO:0007669"/>
    <property type="project" value="UniProtKB-KW"/>
</dbReference>
<feature type="domain" description="AAA+ ATPase" evidence="8">
    <location>
        <begin position="45"/>
        <end position="181"/>
    </location>
</feature>
<dbReference type="AlphaFoldDB" id="A0A0N4ZFK0"/>
<dbReference type="CDD" id="cd18140">
    <property type="entry name" value="HLD_clamp_RFC"/>
    <property type="match status" value="1"/>
</dbReference>
<proteinExistence type="inferred from homology"/>
<evidence type="ECO:0000256" key="4">
    <source>
        <dbReference type="ARBA" id="ARBA00022741"/>
    </source>
</evidence>
<dbReference type="Gene3D" id="3.40.50.300">
    <property type="entry name" value="P-loop containing nucleotide triphosphate hydrolases"/>
    <property type="match status" value="1"/>
</dbReference>
<evidence type="ECO:0000256" key="6">
    <source>
        <dbReference type="ARBA" id="ARBA00023242"/>
    </source>
</evidence>
<dbReference type="InterPro" id="IPR008921">
    <property type="entry name" value="DNA_pol3_clamp-load_cplx_C"/>
</dbReference>
<dbReference type="InterPro" id="IPR050238">
    <property type="entry name" value="DNA_Rep/Repair_Clamp_Loader"/>
</dbReference>
<dbReference type="GO" id="GO:0005663">
    <property type="term" value="C:DNA replication factor C complex"/>
    <property type="evidence" value="ECO:0007669"/>
    <property type="project" value="TreeGrafter"/>
</dbReference>
<name>A0A0N4ZFK0_PARTI</name>
<dbReference type="PANTHER" id="PTHR11669:SF9">
    <property type="entry name" value="REPLICATION FACTOR C SUBUNIT 5"/>
    <property type="match status" value="1"/>
</dbReference>
<dbReference type="InterPro" id="IPR013748">
    <property type="entry name" value="Rep_factorC_C"/>
</dbReference>
<dbReference type="GO" id="GO:0006261">
    <property type="term" value="P:DNA-templated DNA replication"/>
    <property type="evidence" value="ECO:0007669"/>
    <property type="project" value="TreeGrafter"/>
</dbReference>
<keyword evidence="6" id="KW-0539">Nucleus</keyword>
<reference evidence="10" key="1">
    <citation type="submission" date="2017-02" db="UniProtKB">
        <authorList>
            <consortium name="WormBaseParasite"/>
        </authorList>
    </citation>
    <scope>IDENTIFICATION</scope>
</reference>
<dbReference type="PANTHER" id="PTHR11669">
    <property type="entry name" value="REPLICATION FACTOR C / DNA POLYMERASE III GAMMA-TAU SUBUNIT"/>
    <property type="match status" value="1"/>
</dbReference>
<dbReference type="GO" id="GO:0005634">
    <property type="term" value="C:nucleus"/>
    <property type="evidence" value="ECO:0007669"/>
    <property type="project" value="UniProtKB-SubCell"/>
</dbReference>
<dbReference type="FunFam" id="3.40.50.300:FF:000129">
    <property type="entry name" value="Replication factor C subunit 5"/>
    <property type="match status" value="1"/>
</dbReference>
<organism evidence="9 10">
    <name type="scientific">Parastrongyloides trichosuri</name>
    <name type="common">Possum-specific nematode worm</name>
    <dbReference type="NCBI Taxonomy" id="131310"/>
    <lineage>
        <taxon>Eukaryota</taxon>
        <taxon>Metazoa</taxon>
        <taxon>Ecdysozoa</taxon>
        <taxon>Nematoda</taxon>
        <taxon>Chromadorea</taxon>
        <taxon>Rhabditida</taxon>
        <taxon>Tylenchina</taxon>
        <taxon>Panagrolaimomorpha</taxon>
        <taxon>Strongyloidoidea</taxon>
        <taxon>Strongyloididae</taxon>
        <taxon>Parastrongyloides</taxon>
    </lineage>
</organism>
<dbReference type="CDD" id="cd00009">
    <property type="entry name" value="AAA"/>
    <property type="match status" value="1"/>
</dbReference>
<dbReference type="InterPro" id="IPR003593">
    <property type="entry name" value="AAA+_ATPase"/>
</dbReference>
<dbReference type="InterPro" id="IPR047854">
    <property type="entry name" value="RFC_lid"/>
</dbReference>
<dbReference type="SUPFAM" id="SSF48019">
    <property type="entry name" value="post-AAA+ oligomerization domain-like"/>
    <property type="match status" value="1"/>
</dbReference>
<dbReference type="SUPFAM" id="SSF52540">
    <property type="entry name" value="P-loop containing nucleoside triphosphate hydrolases"/>
    <property type="match status" value="1"/>
</dbReference>
<dbReference type="Proteomes" id="UP000038045">
    <property type="component" value="Unplaced"/>
</dbReference>
<accession>A0A0N4ZFK0</accession>
<evidence type="ECO:0000256" key="1">
    <source>
        <dbReference type="ARBA" id="ARBA00004123"/>
    </source>
</evidence>
<evidence type="ECO:0000313" key="10">
    <source>
        <dbReference type="WBParaSite" id="PTRK_0000653000.1"/>
    </source>
</evidence>